<dbReference type="EMBL" id="AWXZ01000004">
    <property type="protein sequence ID" value="ESR27463.1"/>
    <property type="molecule type" value="Genomic_DNA"/>
</dbReference>
<comment type="caution">
    <text evidence="1">The sequence shown here is derived from an EMBL/GenBank/DDBJ whole genome shotgun (WGS) entry which is preliminary data.</text>
</comment>
<keyword evidence="2" id="KW-1185">Reference proteome</keyword>
<dbReference type="AlphaFoldDB" id="V4TP53"/>
<name>V4TP53_9HYPH</name>
<evidence type="ECO:0000313" key="1">
    <source>
        <dbReference type="EMBL" id="ESR27463.1"/>
    </source>
</evidence>
<accession>V4TP53</accession>
<organism evidence="1 2">
    <name type="scientific">Lutibaculum baratangense AMV1</name>
    <dbReference type="NCBI Taxonomy" id="631454"/>
    <lineage>
        <taxon>Bacteria</taxon>
        <taxon>Pseudomonadati</taxon>
        <taxon>Pseudomonadota</taxon>
        <taxon>Alphaproteobacteria</taxon>
        <taxon>Hyphomicrobiales</taxon>
        <taxon>Tepidamorphaceae</taxon>
        <taxon>Lutibaculum</taxon>
    </lineage>
</organism>
<reference evidence="1 2" key="1">
    <citation type="journal article" date="2014" name="Genome Announc.">
        <title>Draft Genome Sequence of Lutibaculum baratangense Strain AMV1T, Isolated from a Mud Volcano in Andamans, India.</title>
        <authorList>
            <person name="Singh A."/>
            <person name="Sreenivas A."/>
            <person name="Sathyanarayana Reddy G."/>
            <person name="Pinnaka A.K."/>
            <person name="Shivaji S."/>
        </authorList>
    </citation>
    <scope>NUCLEOTIDE SEQUENCE [LARGE SCALE GENOMIC DNA]</scope>
    <source>
        <strain evidence="1 2">AMV1</strain>
    </source>
</reference>
<proteinExistence type="predicted"/>
<dbReference type="Proteomes" id="UP000017819">
    <property type="component" value="Unassembled WGS sequence"/>
</dbReference>
<evidence type="ECO:0000313" key="2">
    <source>
        <dbReference type="Proteomes" id="UP000017819"/>
    </source>
</evidence>
<sequence length="55" mass="6031">MGDPHIQSGLWTARECNAHADNGIADLQHRFSVSSGCWSALRSFSLSLQGMLTLR</sequence>
<protein>
    <submittedName>
        <fullName evidence="1">Uncharacterized protein</fullName>
    </submittedName>
</protein>
<gene>
    <name evidence="1" type="ORF">N177_0067</name>
</gene>